<dbReference type="SUPFAM" id="SSF54236">
    <property type="entry name" value="Ubiquitin-like"/>
    <property type="match status" value="1"/>
</dbReference>
<dbReference type="CDD" id="cd14473">
    <property type="entry name" value="FERM_B-lobe"/>
    <property type="match status" value="1"/>
</dbReference>
<name>A0A6S7HMB3_PARCT</name>
<dbReference type="EMBL" id="CACRXK020004877">
    <property type="protein sequence ID" value="CAB4004340.1"/>
    <property type="molecule type" value="Genomic_DNA"/>
</dbReference>
<dbReference type="OrthoDB" id="5859304at2759"/>
<dbReference type="SUPFAM" id="SSF47031">
    <property type="entry name" value="Second domain of FERM"/>
    <property type="match status" value="1"/>
</dbReference>
<feature type="region of interest" description="Disordered" evidence="1">
    <location>
        <begin position="745"/>
        <end position="833"/>
    </location>
</feature>
<proteinExistence type="predicted"/>
<dbReference type="PROSITE" id="PS50106">
    <property type="entry name" value="PDZ"/>
    <property type="match status" value="1"/>
</dbReference>
<dbReference type="PANTHER" id="PTHR46221:SF3">
    <property type="entry name" value="FERM AND PDZ DOMAIN-CONTAINING PROTEIN 4"/>
    <property type="match status" value="1"/>
</dbReference>
<dbReference type="InterPro" id="IPR011993">
    <property type="entry name" value="PH-like_dom_sf"/>
</dbReference>
<dbReference type="InterPro" id="IPR000299">
    <property type="entry name" value="FERM_domain"/>
</dbReference>
<evidence type="ECO:0000313" key="2">
    <source>
        <dbReference type="EMBL" id="CAB4004340.1"/>
    </source>
</evidence>
<dbReference type="Pfam" id="PF00595">
    <property type="entry name" value="PDZ"/>
    <property type="match status" value="1"/>
</dbReference>
<feature type="non-terminal residue" evidence="2">
    <location>
        <position position="1"/>
    </location>
</feature>
<dbReference type="InterPro" id="IPR001478">
    <property type="entry name" value="PDZ"/>
</dbReference>
<feature type="compositionally biased region" description="Low complexity" evidence="1">
    <location>
        <begin position="657"/>
        <end position="667"/>
    </location>
</feature>
<dbReference type="InterPro" id="IPR019748">
    <property type="entry name" value="FERM_central"/>
</dbReference>
<dbReference type="Gene3D" id="2.30.42.10">
    <property type="match status" value="1"/>
</dbReference>
<dbReference type="SUPFAM" id="SSF50729">
    <property type="entry name" value="PH domain-like"/>
    <property type="match status" value="1"/>
</dbReference>
<dbReference type="InterPro" id="IPR035963">
    <property type="entry name" value="FERM_2"/>
</dbReference>
<dbReference type="PROSITE" id="PS50057">
    <property type="entry name" value="FERM_3"/>
    <property type="match status" value="1"/>
</dbReference>
<dbReference type="Pfam" id="PF00373">
    <property type="entry name" value="FERM_M"/>
    <property type="match status" value="1"/>
</dbReference>
<dbReference type="Gene3D" id="2.30.29.30">
    <property type="entry name" value="Pleckstrin-homology domain (PH domain)/Phosphotyrosine-binding domain (PTB)"/>
    <property type="match status" value="1"/>
</dbReference>
<organism evidence="2 3">
    <name type="scientific">Paramuricea clavata</name>
    <name type="common">Red gorgonian</name>
    <name type="synonym">Violescent sea-whip</name>
    <dbReference type="NCBI Taxonomy" id="317549"/>
    <lineage>
        <taxon>Eukaryota</taxon>
        <taxon>Metazoa</taxon>
        <taxon>Cnidaria</taxon>
        <taxon>Anthozoa</taxon>
        <taxon>Octocorallia</taxon>
        <taxon>Malacalcyonacea</taxon>
        <taxon>Plexauridae</taxon>
        <taxon>Paramuricea</taxon>
    </lineage>
</organism>
<dbReference type="InterPro" id="IPR014352">
    <property type="entry name" value="FERM/acyl-CoA-bd_prot_sf"/>
</dbReference>
<feature type="compositionally biased region" description="Polar residues" evidence="1">
    <location>
        <begin position="641"/>
        <end position="656"/>
    </location>
</feature>
<keyword evidence="3" id="KW-1185">Reference proteome</keyword>
<dbReference type="InterPro" id="IPR036034">
    <property type="entry name" value="PDZ_sf"/>
</dbReference>
<feature type="compositionally biased region" description="Low complexity" evidence="1">
    <location>
        <begin position="708"/>
        <end position="725"/>
    </location>
</feature>
<reference evidence="2" key="1">
    <citation type="submission" date="2020-04" db="EMBL/GenBank/DDBJ databases">
        <authorList>
            <person name="Alioto T."/>
            <person name="Alioto T."/>
            <person name="Gomez Garrido J."/>
        </authorList>
    </citation>
    <scope>NUCLEOTIDE SEQUENCE</scope>
    <source>
        <strain evidence="2">A484AB</strain>
    </source>
</reference>
<protein>
    <submittedName>
        <fullName evidence="2">FERM and PDZ domain-containing 4</fullName>
    </submittedName>
</protein>
<feature type="region of interest" description="Disordered" evidence="1">
    <location>
        <begin position="88"/>
        <end position="107"/>
    </location>
</feature>
<dbReference type="Gene3D" id="1.20.80.10">
    <property type="match status" value="1"/>
</dbReference>
<dbReference type="Proteomes" id="UP001152795">
    <property type="component" value="Unassembled WGS sequence"/>
</dbReference>
<feature type="compositionally biased region" description="Low complexity" evidence="1">
    <location>
        <begin position="807"/>
        <end position="822"/>
    </location>
</feature>
<comment type="caution">
    <text evidence="2">The sequence shown here is derived from an EMBL/GenBank/DDBJ whole genome shotgun (WGS) entry which is preliminary data.</text>
</comment>
<feature type="compositionally biased region" description="Basic and acidic residues" evidence="1">
    <location>
        <begin position="625"/>
        <end position="640"/>
    </location>
</feature>
<dbReference type="AlphaFoldDB" id="A0A6S7HMB3"/>
<evidence type="ECO:0000256" key="1">
    <source>
        <dbReference type="SAM" id="MobiDB-lite"/>
    </source>
</evidence>
<feature type="compositionally biased region" description="Basic and acidic residues" evidence="1">
    <location>
        <begin position="824"/>
        <end position="833"/>
    </location>
</feature>
<dbReference type="InterPro" id="IPR019749">
    <property type="entry name" value="Band_41_domain"/>
</dbReference>
<sequence>RILRLRTSTVSVALGLGARNSYSLIHRRIPMYGPSAGKLYANDQILKINDEDVCDMPQSDVIQRIKESTQELNLEVIASDDVQDVRNRGQRKSSIMSRTTRERRRSNPVSVRFADTPVLVQYVGSPPSYPLRRSSLPLIPNVLKIYLENGQTRSFLYNSRTVVKDMFASLADKIGLKRLDRFAFVLQATQTLNDYIVQANERVSQVYARRNCNSSAWLSKLLLIFAPKDIHLFLKEDPVAFDYFYRQMCSQVVEGRFGWELKYDTAIKLAALHLQQYALEEKIGKGGKISVKAIEREVGSLENFVPTALIDTMQKKDLQRILTQQIKQTRNLCPPGQKYISPLQAKLQYLKICSEMKTYGGKQFNAVVVDPTAEDQKFFQDQKINSVIFVGPNIGLAQVTNPRSFSMHQIAEFSQINGLVITPHTEGKQNIKLFLNNGKSVTLIMGPIFETRDLVYLISGYHKHLVENARPLSVIDMTSPADVEEPVDEEVPSYSDIHQVLLDDCSYRRNGNENDEDVRQIAFRQRPDFENSELYSLADHSKNTQPPTRLSNGSVKTHLSILVNNNQSLNSIEEEALSLTSPKSGILLSPEKRTYMNGVREPKRKSFMLLSDDLTSESTDEERTDDVKTASLDKEQDTKNGSDSLMTNATKSPVRNHSSIHVSSPSHNSEHVEPMDNSGDLYNGDIMGHVHEVQVDIPLTPSLPSSVSNTSDEISSLSSNSSRTSPLTISSALLLKHQTSKEVVLVSGGSSPTTDADASMENSSEEKNNEKVHACDTKTNDTTTDPEASMENSSEEKNNEEVHACDTKTNGTTTNPGTSMENSSEEKNNEEVHDCDTKTNNIIGSESPAEEIQTNGTDACDGNTLGISNTAVTKDNNLQNGSSLSEVQVNGDIKTLPFKQKRRRSSGYIAYNGGFRQDLHVPECIIHDDITLTIDQATEDNKSNSSSQEQSTSRSDACDHALKTFYSLKTKLNTLKHSIRPVRTNNEIVRSRKQSMIEIIGVLEECNEQIKDLTTADEKDVVEAILRTRSSLSQLTESCTLAYNAQYSMKHFTTDLIESIDKHIDVLITTDAWNTTPVSDLTRELHKDKCELVHDSLESLRKSINKL</sequence>
<dbReference type="SMART" id="SM00295">
    <property type="entry name" value="B41"/>
    <property type="match status" value="1"/>
</dbReference>
<feature type="region of interest" description="Disordered" evidence="1">
    <location>
        <begin position="610"/>
        <end position="684"/>
    </location>
</feature>
<feature type="region of interest" description="Disordered" evidence="1">
    <location>
        <begin position="701"/>
        <end position="725"/>
    </location>
</feature>
<accession>A0A6S7HMB3</accession>
<evidence type="ECO:0000313" key="3">
    <source>
        <dbReference type="Proteomes" id="UP001152795"/>
    </source>
</evidence>
<feature type="compositionally biased region" description="Basic and acidic residues" evidence="1">
    <location>
        <begin position="794"/>
        <end position="806"/>
    </location>
</feature>
<gene>
    <name evidence="2" type="ORF">PACLA_8A082071</name>
</gene>
<feature type="compositionally biased region" description="Acidic residues" evidence="1">
    <location>
        <begin position="614"/>
        <end position="624"/>
    </location>
</feature>
<feature type="compositionally biased region" description="Basic and acidic residues" evidence="1">
    <location>
        <begin position="764"/>
        <end position="779"/>
    </location>
</feature>
<dbReference type="SUPFAM" id="SSF50156">
    <property type="entry name" value="PDZ domain-like"/>
    <property type="match status" value="1"/>
</dbReference>
<dbReference type="InterPro" id="IPR029071">
    <property type="entry name" value="Ubiquitin-like_domsf"/>
</dbReference>
<dbReference type="PANTHER" id="PTHR46221">
    <property type="entry name" value="FERM AND PDZ DOMAIN-CONTAINING PROTEIN FAMILY MEMBER"/>
    <property type="match status" value="1"/>
</dbReference>